<dbReference type="EMBL" id="KV427615">
    <property type="protein sequence ID" value="KZT08469.1"/>
    <property type="molecule type" value="Genomic_DNA"/>
</dbReference>
<evidence type="ECO:0000313" key="1">
    <source>
        <dbReference type="EMBL" id="KZT08469.1"/>
    </source>
</evidence>
<name>A0A165F659_9APHY</name>
<dbReference type="Proteomes" id="UP000076871">
    <property type="component" value="Unassembled WGS sequence"/>
</dbReference>
<organism evidence="1 2">
    <name type="scientific">Laetiporus sulphureus 93-53</name>
    <dbReference type="NCBI Taxonomy" id="1314785"/>
    <lineage>
        <taxon>Eukaryota</taxon>
        <taxon>Fungi</taxon>
        <taxon>Dikarya</taxon>
        <taxon>Basidiomycota</taxon>
        <taxon>Agaricomycotina</taxon>
        <taxon>Agaricomycetes</taxon>
        <taxon>Polyporales</taxon>
        <taxon>Laetiporus</taxon>
    </lineage>
</organism>
<protein>
    <submittedName>
        <fullName evidence="1">Uncharacterized protein</fullName>
    </submittedName>
</protein>
<dbReference type="InParanoid" id="A0A165F659"/>
<reference evidence="1 2" key="1">
    <citation type="journal article" date="2016" name="Mol. Biol. Evol.">
        <title>Comparative Genomics of Early-Diverging Mushroom-Forming Fungi Provides Insights into the Origins of Lignocellulose Decay Capabilities.</title>
        <authorList>
            <person name="Nagy L.G."/>
            <person name="Riley R."/>
            <person name="Tritt A."/>
            <person name="Adam C."/>
            <person name="Daum C."/>
            <person name="Floudas D."/>
            <person name="Sun H."/>
            <person name="Yadav J.S."/>
            <person name="Pangilinan J."/>
            <person name="Larsson K.H."/>
            <person name="Matsuura K."/>
            <person name="Barry K."/>
            <person name="Labutti K."/>
            <person name="Kuo R."/>
            <person name="Ohm R.A."/>
            <person name="Bhattacharya S.S."/>
            <person name="Shirouzu T."/>
            <person name="Yoshinaga Y."/>
            <person name="Martin F.M."/>
            <person name="Grigoriev I.V."/>
            <person name="Hibbett D.S."/>
        </authorList>
    </citation>
    <scope>NUCLEOTIDE SEQUENCE [LARGE SCALE GENOMIC DNA]</scope>
    <source>
        <strain evidence="1 2">93-53</strain>
    </source>
</reference>
<keyword evidence="2" id="KW-1185">Reference proteome</keyword>
<gene>
    <name evidence="1" type="ORF">LAESUDRAFT_712967</name>
</gene>
<accession>A0A165F659</accession>
<sequence>MSQFVPQPFPATSNDTLYMAKTIRTGPKQPDHYSSKTIQLIEVPAPPRVHCPYASSFIGSPLTSSFSSSTGELSEDSACSSYCSSGSESETQSQSLVPMHETRLHRILAWREQLVHTTMEDVLLMDLLLPLECKSYRTEDQVDANKSRTKYTVLPVRYPSRALVSGWTLIQFMHSVTFTQTYNPQFPVRLEIELALA</sequence>
<evidence type="ECO:0000313" key="2">
    <source>
        <dbReference type="Proteomes" id="UP000076871"/>
    </source>
</evidence>
<dbReference type="GeneID" id="63823959"/>
<dbReference type="RefSeq" id="XP_040766209.1">
    <property type="nucleotide sequence ID" value="XM_040906930.1"/>
</dbReference>
<dbReference type="AlphaFoldDB" id="A0A165F659"/>
<proteinExistence type="predicted"/>